<evidence type="ECO:0000256" key="4">
    <source>
        <dbReference type="ARBA" id="ARBA00022741"/>
    </source>
</evidence>
<organism evidence="12 13">
    <name type="scientific">Hohenbuehelia grisea</name>
    <dbReference type="NCBI Taxonomy" id="104357"/>
    <lineage>
        <taxon>Eukaryota</taxon>
        <taxon>Fungi</taxon>
        <taxon>Dikarya</taxon>
        <taxon>Basidiomycota</taxon>
        <taxon>Agaricomycotina</taxon>
        <taxon>Agaricomycetes</taxon>
        <taxon>Agaricomycetidae</taxon>
        <taxon>Agaricales</taxon>
        <taxon>Pleurotineae</taxon>
        <taxon>Pleurotaceae</taxon>
        <taxon>Hohenbuehelia</taxon>
    </lineage>
</organism>
<keyword evidence="2" id="KW-0813">Transport</keyword>
<protein>
    <recommendedName>
        <fullName evidence="11">ABC transporter domain-containing protein</fullName>
    </recommendedName>
</protein>
<dbReference type="InterPro" id="IPR003593">
    <property type="entry name" value="AAA+_ATPase"/>
</dbReference>
<gene>
    <name evidence="12" type="ORF">HGRIS_004390</name>
</gene>
<evidence type="ECO:0000256" key="10">
    <source>
        <dbReference type="SAM" id="SignalP"/>
    </source>
</evidence>
<dbReference type="Pfam" id="PF19055">
    <property type="entry name" value="ABC2_membrane_7"/>
    <property type="match status" value="1"/>
</dbReference>
<dbReference type="PANTHER" id="PTHR48041">
    <property type="entry name" value="ABC TRANSPORTER G FAMILY MEMBER 28"/>
    <property type="match status" value="1"/>
</dbReference>
<evidence type="ECO:0000256" key="1">
    <source>
        <dbReference type="ARBA" id="ARBA00004141"/>
    </source>
</evidence>
<keyword evidence="13" id="KW-1185">Reference proteome</keyword>
<dbReference type="PROSITE" id="PS50893">
    <property type="entry name" value="ABC_TRANSPORTER_2"/>
    <property type="match status" value="1"/>
</dbReference>
<sequence>MPSLLLLAPLLISAVAALNDTNDWRAPQSQLRTSLDLVPPGRGRCPPCFNCLLPAFTCGQFGNCDPYDGQCKCPPGWGGIDCLVPQCDSLADGEQRRLREDGKECECKEGWEGINCNVCKADAACIGFPLSGGIKELLGRSLQDDSDGSQEQEKNMTCYTGGETVFENHQMCDVTNRKIVDMLPDRPPQVTFSCTIPPSEDTDNFSSARSFNPLKRAPIQAPDEKRNGTCAFQFWTAQVESFYCALDHCDATREVAYDRNTTRYSCDKIKCKCVPGRFICGEDGSVDIGDFLTEEIKGPAQFSCISEAPSTNATSDTSQISCKFEEPAMNNLINDIFGDSFITLKCRGGECLHYSQVPGFVKPPKPDNTKWIALSAAGAGLIVVLASAIFWYAGRANVGSDFAHIRLPENEVAKLMSDHVPASLYFSNLTYTLSSATKDTHKATSSSDSGSSTPANPDPPSFSGPRKILDGISGCIHPGQVMAIMGASGAGKSTLLDILARRYKVGTTTGAILINGRMVPNAEFRSVTGYVDQEDTLMSTLTVYETVLYSALLRLPRDMSEEAKKFRVLETLEELGILGIKDQRVGASGQRSISGGEKRRVSIACELVTSPSILFLDEPTSGLDAYNAFNVVESLVNLARTYKRTVIFTIHQPRSNIVAMFDQLVLLAQGKLVYSGEFSKCQEYFEGIGCKCPSGFNIADYLIDLTMQANTVNTPNLSEVQIPSIIVPRAESSNLSDEEHGLNAPLIQREGSETAHSSRTPSLQPESKFSSLRRKTSKLLASAASSIRSGRGTELSPRPVAPKLQGLIDAFTASSIATAMKADGEEMHRSAVRATQDLIGGPGINDPSERRNVNASANANGNTNGNSVSTELPDVAVETSLLRGRKRASWATQFRILSGRAFKNLYRDPALLAAHYLSAIGLALICGLFFRNVTNDIAGFQNRLGIFFFTLALFGFSCLSSLGLFANERILFMRERANGYYSSFTYFSSKVLFDILPLRLVPPLVFGGIVYGLVGLVPTVAAFWKFMLTLVLFNLTTASVVLWLSIAFASISVASLTGTLVMLYNLLFTGLLINRETVSPFLQWLHTVSFFHAAFEALAVNELRYLTLKEHKYGVDLDVPAATILSTFGLRAQTFWWPNISLLGIFFVTFTTASFITLHFFVKEKR</sequence>
<keyword evidence="3 9" id="KW-0812">Transmembrane</keyword>
<dbReference type="InterPro" id="IPR027417">
    <property type="entry name" value="P-loop_NTPase"/>
</dbReference>
<name>A0ABR3JC30_9AGAR</name>
<proteinExistence type="predicted"/>
<dbReference type="CDD" id="cd03213">
    <property type="entry name" value="ABCG_EPDR"/>
    <property type="match status" value="1"/>
</dbReference>
<accession>A0ABR3JC30</accession>
<dbReference type="InterPro" id="IPR043926">
    <property type="entry name" value="ABCG_dom"/>
</dbReference>
<evidence type="ECO:0000259" key="11">
    <source>
        <dbReference type="PROSITE" id="PS50893"/>
    </source>
</evidence>
<dbReference type="Pfam" id="PF01061">
    <property type="entry name" value="ABC2_membrane"/>
    <property type="match status" value="1"/>
</dbReference>
<evidence type="ECO:0000313" key="12">
    <source>
        <dbReference type="EMBL" id="KAL0953121.1"/>
    </source>
</evidence>
<dbReference type="InterPro" id="IPR000742">
    <property type="entry name" value="EGF"/>
</dbReference>
<comment type="caution">
    <text evidence="12">The sequence shown here is derived from an EMBL/GenBank/DDBJ whole genome shotgun (WGS) entry which is preliminary data.</text>
</comment>
<feature type="transmembrane region" description="Helical" evidence="9">
    <location>
        <begin position="1004"/>
        <end position="1028"/>
    </location>
</feature>
<evidence type="ECO:0000256" key="5">
    <source>
        <dbReference type="ARBA" id="ARBA00022840"/>
    </source>
</evidence>
<feature type="domain" description="ABC transporter" evidence="11">
    <location>
        <begin position="424"/>
        <end position="694"/>
    </location>
</feature>
<dbReference type="InterPro" id="IPR003439">
    <property type="entry name" value="ABC_transporter-like_ATP-bd"/>
</dbReference>
<dbReference type="Proteomes" id="UP001556367">
    <property type="component" value="Unassembled WGS sequence"/>
</dbReference>
<dbReference type="SMART" id="SM00382">
    <property type="entry name" value="AAA"/>
    <property type="match status" value="1"/>
</dbReference>
<dbReference type="Pfam" id="PF00005">
    <property type="entry name" value="ABC_tran"/>
    <property type="match status" value="1"/>
</dbReference>
<keyword evidence="4" id="KW-0547">Nucleotide-binding</keyword>
<dbReference type="InterPro" id="IPR013525">
    <property type="entry name" value="ABC2_TM"/>
</dbReference>
<feature type="transmembrane region" description="Helical" evidence="9">
    <location>
        <begin position="371"/>
        <end position="393"/>
    </location>
</feature>
<feature type="signal peptide" evidence="10">
    <location>
        <begin position="1"/>
        <end position="17"/>
    </location>
</feature>
<feature type="compositionally biased region" description="Polar residues" evidence="8">
    <location>
        <begin position="754"/>
        <end position="770"/>
    </location>
</feature>
<feature type="transmembrane region" description="Helical" evidence="9">
    <location>
        <begin position="1040"/>
        <end position="1064"/>
    </location>
</feature>
<dbReference type="PANTHER" id="PTHR48041:SF2">
    <property type="entry name" value="ATP-DEPENDENT PERMEASE-RELATED"/>
    <property type="match status" value="1"/>
</dbReference>
<dbReference type="SUPFAM" id="SSF52540">
    <property type="entry name" value="P-loop containing nucleoside triphosphate hydrolases"/>
    <property type="match status" value="1"/>
</dbReference>
<dbReference type="InterPro" id="IPR050352">
    <property type="entry name" value="ABCG_transporters"/>
</dbReference>
<feature type="transmembrane region" description="Helical" evidence="9">
    <location>
        <begin position="945"/>
        <end position="966"/>
    </location>
</feature>
<dbReference type="InterPro" id="IPR017871">
    <property type="entry name" value="ABC_transporter-like_CS"/>
</dbReference>
<feature type="region of interest" description="Disordered" evidence="8">
    <location>
        <begin position="750"/>
        <end position="775"/>
    </location>
</feature>
<evidence type="ECO:0000256" key="3">
    <source>
        <dbReference type="ARBA" id="ARBA00022692"/>
    </source>
</evidence>
<reference evidence="13" key="1">
    <citation type="submission" date="2024-06" db="EMBL/GenBank/DDBJ databases">
        <title>Multi-omics analyses provide insights into the biosynthesis of the anticancer antibiotic pleurotin in Hohenbuehelia grisea.</title>
        <authorList>
            <person name="Weaver J.A."/>
            <person name="Alberti F."/>
        </authorList>
    </citation>
    <scope>NUCLEOTIDE SEQUENCE [LARGE SCALE GENOMIC DNA]</scope>
    <source>
        <strain evidence="13">T-177</strain>
    </source>
</reference>
<keyword evidence="10" id="KW-0732">Signal</keyword>
<keyword evidence="7 9" id="KW-0472">Membrane</keyword>
<dbReference type="Gene3D" id="2.10.25.10">
    <property type="entry name" value="Laminin"/>
    <property type="match status" value="1"/>
</dbReference>
<feature type="region of interest" description="Disordered" evidence="8">
    <location>
        <begin position="440"/>
        <end position="463"/>
    </location>
</feature>
<comment type="subcellular location">
    <subcellularLocation>
        <location evidence="1">Membrane</location>
        <topology evidence="1">Multi-pass membrane protein</topology>
    </subcellularLocation>
</comment>
<dbReference type="InterPro" id="IPR002049">
    <property type="entry name" value="LE_dom"/>
</dbReference>
<keyword evidence="6 9" id="KW-1133">Transmembrane helix</keyword>
<evidence type="ECO:0000256" key="9">
    <source>
        <dbReference type="SAM" id="Phobius"/>
    </source>
</evidence>
<dbReference type="Gene3D" id="3.40.50.300">
    <property type="entry name" value="P-loop containing nucleotide triphosphate hydrolases"/>
    <property type="match status" value="1"/>
</dbReference>
<dbReference type="CDD" id="cd00055">
    <property type="entry name" value="EGF_Lam"/>
    <property type="match status" value="1"/>
</dbReference>
<evidence type="ECO:0000256" key="2">
    <source>
        <dbReference type="ARBA" id="ARBA00022448"/>
    </source>
</evidence>
<dbReference type="PROSITE" id="PS00022">
    <property type="entry name" value="EGF_1"/>
    <property type="match status" value="1"/>
</dbReference>
<dbReference type="EMBL" id="JASNQZ010000008">
    <property type="protein sequence ID" value="KAL0953121.1"/>
    <property type="molecule type" value="Genomic_DNA"/>
</dbReference>
<evidence type="ECO:0000256" key="8">
    <source>
        <dbReference type="SAM" id="MobiDB-lite"/>
    </source>
</evidence>
<feature type="chain" id="PRO_5047404355" description="ABC transporter domain-containing protein" evidence="10">
    <location>
        <begin position="18"/>
        <end position="1166"/>
    </location>
</feature>
<evidence type="ECO:0000313" key="13">
    <source>
        <dbReference type="Proteomes" id="UP001556367"/>
    </source>
</evidence>
<dbReference type="PROSITE" id="PS00211">
    <property type="entry name" value="ABC_TRANSPORTER_1"/>
    <property type="match status" value="1"/>
</dbReference>
<feature type="transmembrane region" description="Helical" evidence="9">
    <location>
        <begin position="910"/>
        <end position="930"/>
    </location>
</feature>
<evidence type="ECO:0000256" key="6">
    <source>
        <dbReference type="ARBA" id="ARBA00022989"/>
    </source>
</evidence>
<evidence type="ECO:0000256" key="7">
    <source>
        <dbReference type="ARBA" id="ARBA00023136"/>
    </source>
</evidence>
<keyword evidence="5" id="KW-0067">ATP-binding</keyword>
<feature type="transmembrane region" description="Helical" evidence="9">
    <location>
        <begin position="1136"/>
        <end position="1162"/>
    </location>
</feature>